<dbReference type="STRING" id="1465490.SAMN05444277_11272"/>
<evidence type="ECO:0000256" key="1">
    <source>
        <dbReference type="SAM" id="SignalP"/>
    </source>
</evidence>
<reference evidence="2 3" key="1">
    <citation type="submission" date="2016-10" db="EMBL/GenBank/DDBJ databases">
        <authorList>
            <person name="de Groot N.N."/>
        </authorList>
    </citation>
    <scope>NUCLEOTIDE SEQUENCE [LARGE SCALE GENOMIC DNA]</scope>
    <source>
        <strain evidence="2 3">DSM 28286</strain>
    </source>
</reference>
<protein>
    <recommendedName>
        <fullName evidence="4">Beta-lactamase enzyme family protein</fullName>
    </recommendedName>
</protein>
<dbReference type="EMBL" id="FOXQ01000012">
    <property type="protein sequence ID" value="SFQ43870.1"/>
    <property type="molecule type" value="Genomic_DNA"/>
</dbReference>
<sequence>MKKIFLFIFITVSCALHAQHKTDVLLQRILLKNTDSLFQAVLSHPDEYRLQIIYTQINRDKNNKPSFTNYYFNVDSLFYFNPASTVKLPLAALSLEKLNEIKMPGINKFTSLQFDSAYQR</sequence>
<keyword evidence="3" id="KW-1185">Reference proteome</keyword>
<dbReference type="RefSeq" id="WP_245751469.1">
    <property type="nucleotide sequence ID" value="NZ_FOXQ01000012.1"/>
</dbReference>
<accession>A0A1I5YI72</accession>
<evidence type="ECO:0000313" key="2">
    <source>
        <dbReference type="EMBL" id="SFQ43870.1"/>
    </source>
</evidence>
<evidence type="ECO:0008006" key="4">
    <source>
        <dbReference type="Google" id="ProtNLM"/>
    </source>
</evidence>
<dbReference type="Proteomes" id="UP000199031">
    <property type="component" value="Unassembled WGS sequence"/>
</dbReference>
<proteinExistence type="predicted"/>
<evidence type="ECO:0000313" key="3">
    <source>
        <dbReference type="Proteomes" id="UP000199031"/>
    </source>
</evidence>
<keyword evidence="1" id="KW-0732">Signal</keyword>
<feature type="signal peptide" evidence="1">
    <location>
        <begin position="1"/>
        <end position="18"/>
    </location>
</feature>
<organism evidence="2 3">
    <name type="scientific">Parafilimonas terrae</name>
    <dbReference type="NCBI Taxonomy" id="1465490"/>
    <lineage>
        <taxon>Bacteria</taxon>
        <taxon>Pseudomonadati</taxon>
        <taxon>Bacteroidota</taxon>
        <taxon>Chitinophagia</taxon>
        <taxon>Chitinophagales</taxon>
        <taxon>Chitinophagaceae</taxon>
        <taxon>Parafilimonas</taxon>
    </lineage>
</organism>
<name>A0A1I5YI72_9BACT</name>
<feature type="chain" id="PRO_5011533292" description="Beta-lactamase enzyme family protein" evidence="1">
    <location>
        <begin position="19"/>
        <end position="120"/>
    </location>
</feature>
<dbReference type="AlphaFoldDB" id="A0A1I5YI72"/>
<gene>
    <name evidence="2" type="ORF">SAMN05444277_11272</name>
</gene>